<dbReference type="InterPro" id="IPR039420">
    <property type="entry name" value="WalR-like"/>
</dbReference>
<evidence type="ECO:0000256" key="3">
    <source>
        <dbReference type="PROSITE-ProRule" id="PRU01091"/>
    </source>
</evidence>
<dbReference type="PROSITE" id="PS50110">
    <property type="entry name" value="RESPONSE_REGULATORY"/>
    <property type="match status" value="1"/>
</dbReference>
<dbReference type="SMART" id="SM00862">
    <property type="entry name" value="Trans_reg_C"/>
    <property type="match status" value="1"/>
</dbReference>
<dbReference type="SUPFAM" id="SSF46894">
    <property type="entry name" value="C-terminal effector domain of the bipartite response regulators"/>
    <property type="match status" value="1"/>
</dbReference>
<keyword evidence="2" id="KW-0597">Phosphoprotein</keyword>
<dbReference type="InterPro" id="IPR011006">
    <property type="entry name" value="CheY-like_superfamily"/>
</dbReference>
<name>A0AAI9ICR3_9BURK</name>
<keyword evidence="1 3" id="KW-0238">DNA-binding</keyword>
<evidence type="ECO:0000256" key="2">
    <source>
        <dbReference type="PROSITE-ProRule" id="PRU00169"/>
    </source>
</evidence>
<dbReference type="Pfam" id="PF00486">
    <property type="entry name" value="Trans_reg_C"/>
    <property type="match status" value="1"/>
</dbReference>
<dbReference type="SMART" id="SM00448">
    <property type="entry name" value="REC"/>
    <property type="match status" value="1"/>
</dbReference>
<dbReference type="Gene3D" id="1.10.10.10">
    <property type="entry name" value="Winged helix-like DNA-binding domain superfamily/Winged helix DNA-binding domain"/>
    <property type="match status" value="1"/>
</dbReference>
<dbReference type="Gene3D" id="3.40.50.2300">
    <property type="match status" value="1"/>
</dbReference>
<feature type="domain" description="Response regulatory" evidence="4">
    <location>
        <begin position="4"/>
        <end position="118"/>
    </location>
</feature>
<dbReference type="InterPro" id="IPR036388">
    <property type="entry name" value="WH-like_DNA-bd_sf"/>
</dbReference>
<comment type="caution">
    <text evidence="6">The sequence shown here is derived from an EMBL/GenBank/DDBJ whole genome shotgun (WGS) entry which is preliminary data.</text>
</comment>
<dbReference type="Gene3D" id="6.10.250.690">
    <property type="match status" value="1"/>
</dbReference>
<dbReference type="Proteomes" id="UP000006772">
    <property type="component" value="Unassembled WGS sequence"/>
</dbReference>
<dbReference type="InterPro" id="IPR001789">
    <property type="entry name" value="Sig_transdc_resp-reg_receiver"/>
</dbReference>
<dbReference type="CDD" id="cd00383">
    <property type="entry name" value="trans_reg_C"/>
    <property type="match status" value="1"/>
</dbReference>
<evidence type="ECO:0000259" key="4">
    <source>
        <dbReference type="PROSITE" id="PS50110"/>
    </source>
</evidence>
<feature type="DNA-binding region" description="OmpR/PhoB-type" evidence="3">
    <location>
        <begin position="126"/>
        <end position="224"/>
    </location>
</feature>
<protein>
    <submittedName>
        <fullName evidence="6">Two component transcriptional regulator</fullName>
    </submittedName>
</protein>
<dbReference type="PANTHER" id="PTHR48111:SF36">
    <property type="entry name" value="TRANSCRIPTIONAL REGULATORY PROTEIN CUTR"/>
    <property type="match status" value="1"/>
</dbReference>
<dbReference type="PROSITE" id="PS51755">
    <property type="entry name" value="OMPR_PHOB"/>
    <property type="match status" value="1"/>
</dbReference>
<evidence type="ECO:0000313" key="6">
    <source>
        <dbReference type="EMBL" id="EOA03749.1"/>
    </source>
</evidence>
<dbReference type="InterPro" id="IPR001867">
    <property type="entry name" value="OmpR/PhoB-type_DNA-bd"/>
</dbReference>
<evidence type="ECO:0000313" key="7">
    <source>
        <dbReference type="Proteomes" id="UP000006772"/>
    </source>
</evidence>
<reference evidence="6 7" key="1">
    <citation type="journal article" date="2013" name="Front. Microbiol.">
        <title>The genome of the endophytic bacterium H. frisingense GSF30(T) identifies diverse strategies in the Herbaspirillum genus to interact with plants.</title>
        <authorList>
            <person name="Straub D."/>
            <person name="Rothballer M."/>
            <person name="Hartmann A."/>
            <person name="Ludewig U."/>
        </authorList>
    </citation>
    <scope>NUCLEOTIDE SEQUENCE [LARGE SCALE GENOMIC DNA]</scope>
    <source>
        <strain evidence="6 7">GSF30</strain>
    </source>
</reference>
<organism evidence="6 7">
    <name type="scientific">Herbaspirillum frisingense GSF30</name>
    <dbReference type="NCBI Taxonomy" id="864073"/>
    <lineage>
        <taxon>Bacteria</taxon>
        <taxon>Pseudomonadati</taxon>
        <taxon>Pseudomonadota</taxon>
        <taxon>Betaproteobacteria</taxon>
        <taxon>Burkholderiales</taxon>
        <taxon>Oxalobacteraceae</taxon>
        <taxon>Herbaspirillum</taxon>
    </lineage>
</organism>
<dbReference type="GO" id="GO:0006355">
    <property type="term" value="P:regulation of DNA-templated transcription"/>
    <property type="evidence" value="ECO:0007669"/>
    <property type="project" value="InterPro"/>
</dbReference>
<dbReference type="AlphaFoldDB" id="A0AAI9ICR3"/>
<dbReference type="GO" id="GO:0005829">
    <property type="term" value="C:cytosol"/>
    <property type="evidence" value="ECO:0007669"/>
    <property type="project" value="TreeGrafter"/>
</dbReference>
<dbReference type="GO" id="GO:0000976">
    <property type="term" value="F:transcription cis-regulatory region binding"/>
    <property type="evidence" value="ECO:0007669"/>
    <property type="project" value="TreeGrafter"/>
</dbReference>
<accession>A0AAI9ICR3</accession>
<evidence type="ECO:0000259" key="5">
    <source>
        <dbReference type="PROSITE" id="PS51755"/>
    </source>
</evidence>
<gene>
    <name evidence="6" type="ORF">HFRIS_016105</name>
</gene>
<dbReference type="InterPro" id="IPR016032">
    <property type="entry name" value="Sig_transdc_resp-reg_C-effctor"/>
</dbReference>
<dbReference type="EMBL" id="AEEC02000023">
    <property type="protein sequence ID" value="EOA03749.1"/>
    <property type="molecule type" value="Genomic_DNA"/>
</dbReference>
<proteinExistence type="predicted"/>
<dbReference type="GO" id="GO:0032993">
    <property type="term" value="C:protein-DNA complex"/>
    <property type="evidence" value="ECO:0007669"/>
    <property type="project" value="TreeGrafter"/>
</dbReference>
<evidence type="ECO:0000256" key="1">
    <source>
        <dbReference type="ARBA" id="ARBA00023125"/>
    </source>
</evidence>
<dbReference type="GO" id="GO:0000156">
    <property type="term" value="F:phosphorelay response regulator activity"/>
    <property type="evidence" value="ECO:0007669"/>
    <property type="project" value="TreeGrafter"/>
</dbReference>
<dbReference type="SUPFAM" id="SSF52172">
    <property type="entry name" value="CheY-like"/>
    <property type="match status" value="1"/>
</dbReference>
<feature type="modified residue" description="4-aspartylphosphate" evidence="2">
    <location>
        <position position="53"/>
    </location>
</feature>
<dbReference type="PANTHER" id="PTHR48111">
    <property type="entry name" value="REGULATOR OF RPOS"/>
    <property type="match status" value="1"/>
</dbReference>
<dbReference type="Pfam" id="PF00072">
    <property type="entry name" value="Response_reg"/>
    <property type="match status" value="1"/>
</dbReference>
<feature type="domain" description="OmpR/PhoB-type" evidence="5">
    <location>
        <begin position="126"/>
        <end position="224"/>
    </location>
</feature>
<sequence length="229" mass="25066">MMNRIALLEDHERMAALVSRALATAGIETDVYGTLSQATTGLAQIRYPALVLDRNLPDGDGLQLVRQLRARRIDTPCLMLTARDALHDRIDGLEAGADDYLPKPFSMEELVARVRALMRRAPQQQSLAPEHGDLRIDPMESRMVCAAESISLSSAELQLMLVLVRAAGATARRTALEAAAWGIAEPVTPNALDVALHRLRRKLAGIDSCVQIVNQRGLGYALKMPHEDT</sequence>